<feature type="transmembrane region" description="Helical" evidence="7">
    <location>
        <begin position="340"/>
        <end position="360"/>
    </location>
</feature>
<dbReference type="InterPro" id="IPR004358">
    <property type="entry name" value="Sig_transdc_His_kin-like_C"/>
</dbReference>
<dbReference type="SUPFAM" id="SSF52172">
    <property type="entry name" value="CheY-like"/>
    <property type="match status" value="1"/>
</dbReference>
<evidence type="ECO:0000256" key="5">
    <source>
        <dbReference type="ARBA" id="ARBA00022777"/>
    </source>
</evidence>
<dbReference type="Pfam" id="PF07696">
    <property type="entry name" value="7TMR-DISMED2"/>
    <property type="match status" value="1"/>
</dbReference>
<dbReference type="EMBL" id="CP031337">
    <property type="protein sequence ID" value="AXK38764.1"/>
    <property type="molecule type" value="Genomic_DNA"/>
</dbReference>
<dbReference type="KEGG" id="ccah:DWG20_04580"/>
<dbReference type="Gene3D" id="3.40.50.2300">
    <property type="match status" value="1"/>
</dbReference>
<keyword evidence="7" id="KW-0472">Membrane</keyword>
<dbReference type="AlphaFoldDB" id="A0A345Y4B2"/>
<feature type="transmembrane region" description="Helical" evidence="7">
    <location>
        <begin position="256"/>
        <end position="274"/>
    </location>
</feature>
<dbReference type="Proteomes" id="UP000254537">
    <property type="component" value="Chromosome"/>
</dbReference>
<dbReference type="InterPro" id="IPR011622">
    <property type="entry name" value="7TMR_DISM_rcpt_extracell_dom2"/>
</dbReference>
<reference evidence="10 11" key="1">
    <citation type="submission" date="2018-07" db="EMBL/GenBank/DDBJ databases">
        <title>Crenobacter cavernae sp. nov., isolated from a karst cave.</title>
        <authorList>
            <person name="Zhu H."/>
        </authorList>
    </citation>
    <scope>NUCLEOTIDE SEQUENCE [LARGE SCALE GENOMIC DNA]</scope>
    <source>
        <strain evidence="10 11">K1W11S-77</strain>
    </source>
</reference>
<dbReference type="PROSITE" id="PS50109">
    <property type="entry name" value="HIS_KIN"/>
    <property type="match status" value="1"/>
</dbReference>
<evidence type="ECO:0000256" key="7">
    <source>
        <dbReference type="SAM" id="Phobius"/>
    </source>
</evidence>
<keyword evidence="5 10" id="KW-0418">Kinase</keyword>
<dbReference type="Pfam" id="PF07695">
    <property type="entry name" value="7TMR-DISM_7TM"/>
    <property type="match status" value="1"/>
</dbReference>
<keyword evidence="7" id="KW-0812">Transmembrane</keyword>
<feature type="domain" description="Histidine kinase" evidence="8">
    <location>
        <begin position="419"/>
        <end position="638"/>
    </location>
</feature>
<dbReference type="EC" id="2.7.13.3" evidence="2"/>
<dbReference type="Gene3D" id="2.60.40.2380">
    <property type="match status" value="1"/>
</dbReference>
<dbReference type="CDD" id="cd16922">
    <property type="entry name" value="HATPase_EvgS-ArcB-TorS-like"/>
    <property type="match status" value="1"/>
</dbReference>
<dbReference type="Gene3D" id="3.30.565.10">
    <property type="entry name" value="Histidine kinase-like ATPase, C-terminal domain"/>
    <property type="match status" value="1"/>
</dbReference>
<dbReference type="InterPro" id="IPR036890">
    <property type="entry name" value="HATPase_C_sf"/>
</dbReference>
<dbReference type="Pfam" id="PF00072">
    <property type="entry name" value="Response_reg"/>
    <property type="match status" value="1"/>
</dbReference>
<dbReference type="InterPro" id="IPR011623">
    <property type="entry name" value="7TMR_DISM_rcpt_extracell_dom1"/>
</dbReference>
<evidence type="ECO:0000256" key="3">
    <source>
        <dbReference type="ARBA" id="ARBA00022553"/>
    </source>
</evidence>
<dbReference type="Pfam" id="PF00512">
    <property type="entry name" value="HisKA"/>
    <property type="match status" value="1"/>
</dbReference>
<feature type="modified residue" description="4-aspartylphosphate" evidence="6">
    <location>
        <position position="712"/>
    </location>
</feature>
<sequence>MPFVLTGNESGQALQPFVERMEDPGRGATLAEVLAHGRFAPATPVQLTPGFSRSAFWLRARLSNPAPHPLTVWIEAGSARLQEVSLYQWEAGRWRVEEAGTLQPFAKRPLDTSTPVFPVTLEPGETRQIVWRVASRTAMSMAPRAWTPEAFRAEEAVGTLVRGLELGSLTVIGLYSLMLFLSLGQRGYAFHGVSALTFVVYELAMTGLGFRFLWPQATGWATHSASLSVNVSLVCFLLFFREFLETRTRMPRWDKFMLALIAGLAVSIMLSQFVDYTASARLGTQLGLLITVVMPLFCFWTLFRGPATSWAYTLATFTISLGNLTRVLESLGLRTPDRLSSYGVPLAGVLCTFLLLAAFTQQMRRVRIQKDRATASLLAFREKEREELEELVATRTDELNVALDRAQTANRAKSALLAHISHDLRAPLSTIIGYARLLLHPEADLQRSRRAIEDNARHQLELIDELLDFSRGELGEVAIRPAPGYWYAFVDGVADDARQLALSHDNRFLLDSDAGVPPVLSTDFKRLRQILSNLISNAAKFTRDGTIRLAIRRLEGDEDPTSVTLGFELYDNGIGMSSDTLSRLFQPFERGDNAYEHEGTGLGLVIARSLVRKLGGELTVISQLGEGSCFAFTLSFETQDEAALLAAGGASPIALPAARRHYTVLVADDVPESLALTAHWLRSAGHKVLEAADGDEALRLLGQQAVDVLVSDQRMPHRDGWGLLAAMNERPAPPPALLYSAEPARRPAGLANALHFDAELLKPADPSQLLGMIDALLNVAQAEPVPLKPDPIHLSILRDLIADGRISDIEDWASSLESASPAHADFAREVARAAASLDFDALARCAGLDTV</sequence>
<dbReference type="CDD" id="cd00082">
    <property type="entry name" value="HisKA"/>
    <property type="match status" value="1"/>
</dbReference>
<evidence type="ECO:0000256" key="1">
    <source>
        <dbReference type="ARBA" id="ARBA00000085"/>
    </source>
</evidence>
<dbReference type="InterPro" id="IPR036097">
    <property type="entry name" value="HisK_dim/P_sf"/>
</dbReference>
<feature type="transmembrane region" description="Helical" evidence="7">
    <location>
        <begin position="286"/>
        <end position="303"/>
    </location>
</feature>
<dbReference type="GO" id="GO:0000155">
    <property type="term" value="F:phosphorelay sensor kinase activity"/>
    <property type="evidence" value="ECO:0007669"/>
    <property type="project" value="InterPro"/>
</dbReference>
<dbReference type="PRINTS" id="PR00344">
    <property type="entry name" value="BCTRLSENSOR"/>
</dbReference>
<dbReference type="InterPro" id="IPR003661">
    <property type="entry name" value="HisK_dim/P_dom"/>
</dbReference>
<evidence type="ECO:0000259" key="8">
    <source>
        <dbReference type="PROSITE" id="PS50109"/>
    </source>
</evidence>
<evidence type="ECO:0000313" key="11">
    <source>
        <dbReference type="Proteomes" id="UP000254537"/>
    </source>
</evidence>
<dbReference type="PROSITE" id="PS50110">
    <property type="entry name" value="RESPONSE_REGULATORY"/>
    <property type="match status" value="1"/>
</dbReference>
<dbReference type="CDD" id="cd00156">
    <property type="entry name" value="REC"/>
    <property type="match status" value="1"/>
</dbReference>
<feature type="transmembrane region" description="Helical" evidence="7">
    <location>
        <begin position="166"/>
        <end position="183"/>
    </location>
</feature>
<name>A0A345Y4B2_9NEIS</name>
<dbReference type="SUPFAM" id="SSF47384">
    <property type="entry name" value="Homodimeric domain of signal transducing histidine kinase"/>
    <property type="match status" value="1"/>
</dbReference>
<keyword evidence="3 6" id="KW-0597">Phosphoprotein</keyword>
<organism evidence="10 11">
    <name type="scientific">Crenobacter cavernae</name>
    <dbReference type="NCBI Taxonomy" id="2290923"/>
    <lineage>
        <taxon>Bacteria</taxon>
        <taxon>Pseudomonadati</taxon>
        <taxon>Pseudomonadota</taxon>
        <taxon>Betaproteobacteria</taxon>
        <taxon>Neisseriales</taxon>
        <taxon>Neisseriaceae</taxon>
        <taxon>Crenobacter</taxon>
    </lineage>
</organism>
<dbReference type="Gene3D" id="1.10.287.130">
    <property type="match status" value="1"/>
</dbReference>
<dbReference type="SMART" id="SM00388">
    <property type="entry name" value="HisKA"/>
    <property type="match status" value="1"/>
</dbReference>
<proteinExistence type="predicted"/>
<evidence type="ECO:0000256" key="4">
    <source>
        <dbReference type="ARBA" id="ARBA00022679"/>
    </source>
</evidence>
<comment type="catalytic activity">
    <reaction evidence="1">
        <text>ATP + protein L-histidine = ADP + protein N-phospho-L-histidine.</text>
        <dbReference type="EC" id="2.7.13.3"/>
    </reaction>
</comment>
<feature type="domain" description="Response regulatory" evidence="9">
    <location>
        <begin position="663"/>
        <end position="777"/>
    </location>
</feature>
<evidence type="ECO:0000313" key="10">
    <source>
        <dbReference type="EMBL" id="AXK38764.1"/>
    </source>
</evidence>
<gene>
    <name evidence="10" type="ORF">DWG20_04580</name>
</gene>
<dbReference type="InterPro" id="IPR003594">
    <property type="entry name" value="HATPase_dom"/>
</dbReference>
<protein>
    <recommendedName>
        <fullName evidence="2">histidine kinase</fullName>
        <ecNumber evidence="2">2.7.13.3</ecNumber>
    </recommendedName>
</protein>
<dbReference type="InterPro" id="IPR011006">
    <property type="entry name" value="CheY-like_superfamily"/>
</dbReference>
<accession>A0A345Y4B2</accession>
<feature type="transmembrane region" description="Helical" evidence="7">
    <location>
        <begin position="220"/>
        <end position="244"/>
    </location>
</feature>
<dbReference type="InterPro" id="IPR005467">
    <property type="entry name" value="His_kinase_dom"/>
</dbReference>
<dbReference type="InterPro" id="IPR001789">
    <property type="entry name" value="Sig_transdc_resp-reg_receiver"/>
</dbReference>
<evidence type="ECO:0000256" key="6">
    <source>
        <dbReference type="PROSITE-ProRule" id="PRU00169"/>
    </source>
</evidence>
<dbReference type="Pfam" id="PF02518">
    <property type="entry name" value="HATPase_c"/>
    <property type="match status" value="1"/>
</dbReference>
<feature type="transmembrane region" description="Helical" evidence="7">
    <location>
        <begin position="195"/>
        <end position="214"/>
    </location>
</feature>
<evidence type="ECO:0000256" key="2">
    <source>
        <dbReference type="ARBA" id="ARBA00012438"/>
    </source>
</evidence>
<dbReference type="PANTHER" id="PTHR43047">
    <property type="entry name" value="TWO-COMPONENT HISTIDINE PROTEIN KINASE"/>
    <property type="match status" value="1"/>
</dbReference>
<dbReference type="SMART" id="SM00448">
    <property type="entry name" value="REC"/>
    <property type="match status" value="1"/>
</dbReference>
<keyword evidence="4" id="KW-0808">Transferase</keyword>
<dbReference type="SMART" id="SM00387">
    <property type="entry name" value="HATPase_c"/>
    <property type="match status" value="1"/>
</dbReference>
<dbReference type="SUPFAM" id="SSF55874">
    <property type="entry name" value="ATPase domain of HSP90 chaperone/DNA topoisomerase II/histidine kinase"/>
    <property type="match status" value="1"/>
</dbReference>
<keyword evidence="7" id="KW-1133">Transmembrane helix</keyword>
<evidence type="ECO:0000259" key="9">
    <source>
        <dbReference type="PROSITE" id="PS50110"/>
    </source>
</evidence>